<gene>
    <name evidence="1" type="ORF">LTS18_013360</name>
</gene>
<comment type="caution">
    <text evidence="1">The sequence shown here is derived from an EMBL/GenBank/DDBJ whole genome shotgun (WGS) entry which is preliminary data.</text>
</comment>
<dbReference type="Proteomes" id="UP001186974">
    <property type="component" value="Unassembled WGS sequence"/>
</dbReference>
<keyword evidence="2" id="KW-1185">Reference proteome</keyword>
<sequence length="58" mass="6191">MAPSQGESSSSNTPQAPQTPSSLQRAPMHSRKSSHAPTNPSQLRESHVLSPTPSPEDR</sequence>
<evidence type="ECO:0000313" key="1">
    <source>
        <dbReference type="EMBL" id="KAK3076308.1"/>
    </source>
</evidence>
<dbReference type="EMBL" id="JAWDJW010004123">
    <property type="protein sequence ID" value="KAK3076308.1"/>
    <property type="molecule type" value="Genomic_DNA"/>
</dbReference>
<evidence type="ECO:0000313" key="2">
    <source>
        <dbReference type="Proteomes" id="UP001186974"/>
    </source>
</evidence>
<proteinExistence type="predicted"/>
<organism evidence="1 2">
    <name type="scientific">Coniosporium uncinatum</name>
    <dbReference type="NCBI Taxonomy" id="93489"/>
    <lineage>
        <taxon>Eukaryota</taxon>
        <taxon>Fungi</taxon>
        <taxon>Dikarya</taxon>
        <taxon>Ascomycota</taxon>
        <taxon>Pezizomycotina</taxon>
        <taxon>Dothideomycetes</taxon>
        <taxon>Dothideomycetes incertae sedis</taxon>
        <taxon>Coniosporium</taxon>
    </lineage>
</organism>
<name>A0ACC3DI75_9PEZI</name>
<reference evidence="1" key="1">
    <citation type="submission" date="2024-09" db="EMBL/GenBank/DDBJ databases">
        <title>Black Yeasts Isolated from many extreme environments.</title>
        <authorList>
            <person name="Coleine C."/>
            <person name="Stajich J.E."/>
            <person name="Selbmann L."/>
        </authorList>
    </citation>
    <scope>NUCLEOTIDE SEQUENCE</scope>
    <source>
        <strain evidence="1">CCFEE 5737</strain>
    </source>
</reference>
<protein>
    <submittedName>
        <fullName evidence="1">Uncharacterized protein</fullName>
    </submittedName>
</protein>
<accession>A0ACC3DI75</accession>
<feature type="non-terminal residue" evidence="1">
    <location>
        <position position="58"/>
    </location>
</feature>